<evidence type="ECO:0000313" key="2">
    <source>
        <dbReference type="Proteomes" id="UP000091956"/>
    </source>
</evidence>
<proteinExistence type="predicted"/>
<dbReference type="AlphaFoldDB" id="A0A1B8G6I3"/>
<sequence>MTQLGFSALLSKLHWRKLILTVAMLVVENFVFFDETLWEDLPTKQDQQSLTDSKISIVEDWEPDPLMKLGKAGIQELGVPSARTSLESKSTVVAATPNLSGDKSRI</sequence>
<evidence type="ECO:0000313" key="1">
    <source>
        <dbReference type="EMBL" id="OBT91432.1"/>
    </source>
</evidence>
<organism evidence="1 2">
    <name type="scientific">Pseudogymnoascus verrucosus</name>
    <dbReference type="NCBI Taxonomy" id="342668"/>
    <lineage>
        <taxon>Eukaryota</taxon>
        <taxon>Fungi</taxon>
        <taxon>Dikarya</taxon>
        <taxon>Ascomycota</taxon>
        <taxon>Pezizomycotina</taxon>
        <taxon>Leotiomycetes</taxon>
        <taxon>Thelebolales</taxon>
        <taxon>Thelebolaceae</taxon>
        <taxon>Pseudogymnoascus</taxon>
    </lineage>
</organism>
<reference evidence="2" key="2">
    <citation type="journal article" date="2018" name="Nat. Commun.">
        <title>Extreme sensitivity to ultraviolet light in the fungal pathogen causing white-nose syndrome of bats.</title>
        <authorList>
            <person name="Palmer J.M."/>
            <person name="Drees K.P."/>
            <person name="Foster J.T."/>
            <person name="Lindner D.L."/>
        </authorList>
    </citation>
    <scope>NUCLEOTIDE SEQUENCE [LARGE SCALE GENOMIC DNA]</scope>
    <source>
        <strain evidence="2">UAMH 10579</strain>
    </source>
</reference>
<keyword evidence="2" id="KW-1185">Reference proteome</keyword>
<protein>
    <submittedName>
        <fullName evidence="1">Uncharacterized protein</fullName>
    </submittedName>
</protein>
<dbReference type="EMBL" id="KV460292">
    <property type="protein sequence ID" value="OBT91432.1"/>
    <property type="molecule type" value="Genomic_DNA"/>
</dbReference>
<dbReference type="GeneID" id="28843919"/>
<dbReference type="RefSeq" id="XP_018125165.1">
    <property type="nucleotide sequence ID" value="XM_018279930.1"/>
</dbReference>
<accession>A0A1B8G6I3</accession>
<dbReference type="Proteomes" id="UP000091956">
    <property type="component" value="Unassembled WGS sequence"/>
</dbReference>
<name>A0A1B8G6I3_9PEZI</name>
<reference evidence="1 2" key="1">
    <citation type="submission" date="2016-03" db="EMBL/GenBank/DDBJ databases">
        <title>Comparative genomics of Pseudogymnoascus destructans, the fungus causing white-nose syndrome of bats.</title>
        <authorList>
            <person name="Palmer J.M."/>
            <person name="Drees K.P."/>
            <person name="Foster J.T."/>
            <person name="Lindner D.L."/>
        </authorList>
    </citation>
    <scope>NUCLEOTIDE SEQUENCE [LARGE SCALE GENOMIC DNA]</scope>
    <source>
        <strain evidence="1 2">UAMH 10579</strain>
    </source>
</reference>
<gene>
    <name evidence="1" type="ORF">VE01_10533</name>
</gene>